<dbReference type="Proteomes" id="UP001596053">
    <property type="component" value="Unassembled WGS sequence"/>
</dbReference>
<evidence type="ECO:0000313" key="3">
    <source>
        <dbReference type="Proteomes" id="UP001596053"/>
    </source>
</evidence>
<comment type="caution">
    <text evidence="2">The sequence shown here is derived from an EMBL/GenBank/DDBJ whole genome shotgun (WGS) entry which is preliminary data.</text>
</comment>
<feature type="transmembrane region" description="Helical" evidence="1">
    <location>
        <begin position="20"/>
        <end position="42"/>
    </location>
</feature>
<gene>
    <name evidence="2" type="ORF">ACFPOB_23975</name>
</gene>
<dbReference type="InterPro" id="IPR007047">
    <property type="entry name" value="Flp_Fap"/>
</dbReference>
<accession>A0ABW0J012</accession>
<keyword evidence="1" id="KW-1133">Transmembrane helix</keyword>
<protein>
    <submittedName>
        <fullName evidence="2">Flp family type IVb pilin</fullName>
    </submittedName>
</protein>
<name>A0ABW0J012_9HYPH</name>
<proteinExistence type="predicted"/>
<dbReference type="Pfam" id="PF04964">
    <property type="entry name" value="Flp_Fap"/>
    <property type="match status" value="1"/>
</dbReference>
<evidence type="ECO:0000256" key="1">
    <source>
        <dbReference type="SAM" id="Phobius"/>
    </source>
</evidence>
<evidence type="ECO:0000313" key="2">
    <source>
        <dbReference type="EMBL" id="MFC5422625.1"/>
    </source>
</evidence>
<keyword evidence="1" id="KW-0812">Transmembrane</keyword>
<keyword evidence="1" id="KW-0472">Membrane</keyword>
<sequence length="55" mass="5698">MKNLFARFAKDESGATAIEYGLIAALIAVVCIGTWTAIGPALDAKFKDVLKGLGG</sequence>
<keyword evidence="3" id="KW-1185">Reference proteome</keyword>
<reference evidence="3" key="1">
    <citation type="journal article" date="2019" name="Int. J. Syst. Evol. Microbiol.">
        <title>The Global Catalogue of Microorganisms (GCM) 10K type strain sequencing project: providing services to taxonomists for standard genome sequencing and annotation.</title>
        <authorList>
            <consortium name="The Broad Institute Genomics Platform"/>
            <consortium name="The Broad Institute Genome Sequencing Center for Infectious Disease"/>
            <person name="Wu L."/>
            <person name="Ma J."/>
        </authorList>
    </citation>
    <scope>NUCLEOTIDE SEQUENCE [LARGE SCALE GENOMIC DNA]</scope>
    <source>
        <strain evidence="3">NCAIM B.01391</strain>
    </source>
</reference>
<organism evidence="2 3">
    <name type="scientific">Bosea eneae</name>
    <dbReference type="NCBI Taxonomy" id="151454"/>
    <lineage>
        <taxon>Bacteria</taxon>
        <taxon>Pseudomonadati</taxon>
        <taxon>Pseudomonadota</taxon>
        <taxon>Alphaproteobacteria</taxon>
        <taxon>Hyphomicrobiales</taxon>
        <taxon>Boseaceae</taxon>
        <taxon>Bosea</taxon>
    </lineage>
</organism>
<dbReference type="RefSeq" id="WP_377800872.1">
    <property type="nucleotide sequence ID" value="NZ_JBHSLW010000042.1"/>
</dbReference>
<dbReference type="EMBL" id="JBHSLW010000042">
    <property type="protein sequence ID" value="MFC5422625.1"/>
    <property type="molecule type" value="Genomic_DNA"/>
</dbReference>